<reference evidence="2 3" key="1">
    <citation type="submission" date="2018-08" db="EMBL/GenBank/DDBJ databases">
        <title>Bacillus jemisoniae sp. nov., Bacillus chryseoplanitiae sp. nov., Bacillus resnikiae sp. nov., and Bacillus frankliniae sp. nov., isolated from Viking spacecraft and associated surfaces.</title>
        <authorList>
            <person name="Seuylemezian A."/>
            <person name="Vaishampayan P."/>
        </authorList>
    </citation>
    <scope>NUCLEOTIDE SEQUENCE [LARGE SCALE GENOMIC DNA]</scope>
    <source>
        <strain evidence="2 3">JJ-247</strain>
    </source>
</reference>
<dbReference type="OrthoDB" id="1681794at2"/>
<feature type="transmembrane region" description="Helical" evidence="1">
    <location>
        <begin position="128"/>
        <end position="148"/>
    </location>
</feature>
<keyword evidence="1" id="KW-0812">Transmembrane</keyword>
<keyword evidence="1" id="KW-1133">Transmembrane helix</keyword>
<evidence type="ECO:0000313" key="3">
    <source>
        <dbReference type="Proteomes" id="UP000265816"/>
    </source>
</evidence>
<keyword evidence="3" id="KW-1185">Reference proteome</keyword>
<dbReference type="AlphaFoldDB" id="A0A398BL43"/>
<name>A0A398BL43_9BACI</name>
<gene>
    <name evidence="2" type="ORF">D1970_02765</name>
</gene>
<protein>
    <submittedName>
        <fullName evidence="2">Uncharacterized protein</fullName>
    </submittedName>
</protein>
<evidence type="ECO:0000313" key="2">
    <source>
        <dbReference type="EMBL" id="RID88126.1"/>
    </source>
</evidence>
<feature type="transmembrane region" description="Helical" evidence="1">
    <location>
        <begin position="97"/>
        <end position="122"/>
    </location>
</feature>
<organism evidence="2 3">
    <name type="scientific">Mesobacillus zeae</name>
    <dbReference type="NCBI Taxonomy" id="1917180"/>
    <lineage>
        <taxon>Bacteria</taxon>
        <taxon>Bacillati</taxon>
        <taxon>Bacillota</taxon>
        <taxon>Bacilli</taxon>
        <taxon>Bacillales</taxon>
        <taxon>Bacillaceae</taxon>
        <taxon>Mesobacillus</taxon>
    </lineage>
</organism>
<dbReference type="Proteomes" id="UP000265816">
    <property type="component" value="Unassembled WGS sequence"/>
</dbReference>
<comment type="caution">
    <text evidence="2">The sequence shown here is derived from an EMBL/GenBank/DDBJ whole genome shotgun (WGS) entry which is preliminary data.</text>
</comment>
<keyword evidence="1" id="KW-0472">Membrane</keyword>
<evidence type="ECO:0000256" key="1">
    <source>
        <dbReference type="SAM" id="Phobius"/>
    </source>
</evidence>
<proteinExistence type="predicted"/>
<dbReference type="EMBL" id="QWVT01000008">
    <property type="protein sequence ID" value="RID88126.1"/>
    <property type="molecule type" value="Genomic_DNA"/>
</dbReference>
<accession>A0A398BL43</accession>
<sequence>MDRLTRLEATLWSVALPGFAQLLGGKFLKGALLVFLEFLINVNSNFNEAIMHSFLWEIEEAFQVIDYQWLLFYPCIYMFAMWDAYKSASKESSRYDFLPFVFIAYFVTVGLMISSKITIFGISLGPVFLPMLFLIPGLLSGWMIRELLIRYQERFRKIS</sequence>